<dbReference type="Gene3D" id="3.60.160.10">
    <property type="entry name" value="Mitochondrial biogenesis AIM24"/>
    <property type="match status" value="1"/>
</dbReference>
<protein>
    <submittedName>
        <fullName evidence="1">TIGR00266 family protein</fullName>
    </submittedName>
</protein>
<comment type="caution">
    <text evidence="1">The sequence shown here is derived from an EMBL/GenBank/DDBJ whole genome shotgun (WGS) entry which is preliminary data.</text>
</comment>
<dbReference type="PANTHER" id="PTHR43657:SF1">
    <property type="entry name" value="ALTERED INHERITANCE OF MITOCHONDRIA PROTEIN 24, MITOCHONDRIAL"/>
    <property type="match status" value="1"/>
</dbReference>
<dbReference type="InterPro" id="IPR016031">
    <property type="entry name" value="Trp_RNA-bd_attenuator-like_dom"/>
</dbReference>
<proteinExistence type="predicted"/>
<evidence type="ECO:0000313" key="1">
    <source>
        <dbReference type="EMBL" id="MDX5983759.1"/>
    </source>
</evidence>
<dbReference type="RefSeq" id="WP_010404483.1">
    <property type="nucleotide sequence ID" value="NZ_JAWXXV010000001.1"/>
</dbReference>
<gene>
    <name evidence="1" type="ORF">SIL82_05760</name>
</gene>
<dbReference type="InterPro" id="IPR002838">
    <property type="entry name" value="AIM24"/>
</dbReference>
<dbReference type="PANTHER" id="PTHR43657">
    <property type="entry name" value="TRYPTOPHAN RNA-BINDING ATTENUATOR PROTEIN-LIKE PROTEIN"/>
    <property type="match status" value="1"/>
</dbReference>
<evidence type="ECO:0000313" key="2">
    <source>
        <dbReference type="Proteomes" id="UP001279660"/>
    </source>
</evidence>
<accession>A0ABU4PLV2</accession>
<dbReference type="NCBIfam" id="TIGR00266">
    <property type="entry name" value="TIGR00266 family protein"/>
    <property type="match status" value="1"/>
</dbReference>
<sequence>MRYEISGTVMQTVSIDLSPGERIVSQTHAMAWMSDGITMDTHTGGGLFAGLKRALSGGSIFITEYGAERPGHVAFAPRFPGTIIARELRAGESLICRKETFLCAEYSVSLEIAFQQRFGAGVFAGEGFILQRVTGPGTVFLDLSGEVIEKTLSPGERLRVHAGHIGMQEPTVSTDIQMVRGFRNILFGGEGLFLATLTGPGKIWLQSMPILNLAEEIARHLPSNEARDVGVGAGVGRLVGGGAAGAVVGGLLGGLLGNE</sequence>
<organism evidence="1 2">
    <name type="scientific">Sphingomonas echinoides</name>
    <dbReference type="NCBI Taxonomy" id="59803"/>
    <lineage>
        <taxon>Bacteria</taxon>
        <taxon>Pseudomonadati</taxon>
        <taxon>Pseudomonadota</taxon>
        <taxon>Alphaproteobacteria</taxon>
        <taxon>Sphingomonadales</taxon>
        <taxon>Sphingomonadaceae</taxon>
        <taxon>Sphingomonas</taxon>
    </lineage>
</organism>
<name>A0ABU4PLV2_9SPHN</name>
<dbReference type="EMBL" id="JAWXXV010000001">
    <property type="protein sequence ID" value="MDX5983759.1"/>
    <property type="molecule type" value="Genomic_DNA"/>
</dbReference>
<reference evidence="1 2" key="1">
    <citation type="submission" date="2023-11" db="EMBL/GenBank/DDBJ databases">
        <title>MicrobeMod: A computational toolkit for identifying prokaryotic methylation and restriction-modification with nanopore sequencing.</title>
        <authorList>
            <person name="Crits-Christoph A."/>
            <person name="Kang S.C."/>
            <person name="Lee H."/>
            <person name="Ostrov N."/>
        </authorList>
    </citation>
    <scope>NUCLEOTIDE SEQUENCE [LARGE SCALE GENOMIC DNA]</scope>
    <source>
        <strain evidence="1 2">ATCC 14820</strain>
    </source>
</reference>
<dbReference type="SUPFAM" id="SSF51219">
    <property type="entry name" value="TRAP-like"/>
    <property type="match status" value="1"/>
</dbReference>
<dbReference type="InterPro" id="IPR036983">
    <property type="entry name" value="AIM24_sf"/>
</dbReference>
<dbReference type="Pfam" id="PF01987">
    <property type="entry name" value="AIM24"/>
    <property type="match status" value="1"/>
</dbReference>
<keyword evidence="2" id="KW-1185">Reference proteome</keyword>
<dbReference type="Proteomes" id="UP001279660">
    <property type="component" value="Unassembled WGS sequence"/>
</dbReference>